<name>A0ABT7VRI1_9GAMM</name>
<dbReference type="EMBL" id="JAUCGM010000100">
    <property type="protein sequence ID" value="MDM8562262.1"/>
    <property type="molecule type" value="Genomic_DNA"/>
</dbReference>
<accession>A0ABT7VRI1</accession>
<evidence type="ECO:0000313" key="2">
    <source>
        <dbReference type="Proteomes" id="UP001171945"/>
    </source>
</evidence>
<reference evidence="1" key="1">
    <citation type="submission" date="2023-06" db="EMBL/GenBank/DDBJ databases">
        <title>Uncultivated large filamentous bacteria from sulfidic sediments reveal new species and different genomic features in energy metabolism and defense.</title>
        <authorList>
            <person name="Fonseca A."/>
        </authorList>
    </citation>
    <scope>NUCLEOTIDE SEQUENCE</scope>
    <source>
        <strain evidence="1">HSG4</strain>
    </source>
</reference>
<protein>
    <submittedName>
        <fullName evidence="1">Uncharacterized protein</fullName>
    </submittedName>
</protein>
<organism evidence="1 2">
    <name type="scientific">Candidatus Marithioploca araucensis</name>
    <dbReference type="NCBI Taxonomy" id="70273"/>
    <lineage>
        <taxon>Bacteria</taxon>
        <taxon>Pseudomonadati</taxon>
        <taxon>Pseudomonadota</taxon>
        <taxon>Gammaproteobacteria</taxon>
        <taxon>Thiotrichales</taxon>
        <taxon>Thiotrichaceae</taxon>
        <taxon>Candidatus Marithioploca</taxon>
    </lineage>
</organism>
<comment type="caution">
    <text evidence="1">The sequence shown here is derived from an EMBL/GenBank/DDBJ whole genome shotgun (WGS) entry which is preliminary data.</text>
</comment>
<gene>
    <name evidence="1" type="ORF">QUF54_02795</name>
</gene>
<keyword evidence="2" id="KW-1185">Reference proteome</keyword>
<sequence>MESNPLDLDTVFGVQTFRFGRDHFLESKPLDLDTVFGVQTFRFGHPFWSPNL</sequence>
<dbReference type="Proteomes" id="UP001171945">
    <property type="component" value="Unassembled WGS sequence"/>
</dbReference>
<proteinExistence type="predicted"/>
<evidence type="ECO:0000313" key="1">
    <source>
        <dbReference type="EMBL" id="MDM8562262.1"/>
    </source>
</evidence>